<evidence type="ECO:0000256" key="1">
    <source>
        <dbReference type="SAM" id="MobiDB-lite"/>
    </source>
</evidence>
<dbReference type="STRING" id="544712.C6H3A0"/>
<dbReference type="AlphaFoldDB" id="C6H3A0"/>
<accession>C6H3A0</accession>
<organism evidence="2 3">
    <name type="scientific">Ajellomyces capsulatus (strain H143)</name>
    <name type="common">Darling's disease fungus</name>
    <name type="synonym">Histoplasma capsulatum</name>
    <dbReference type="NCBI Taxonomy" id="544712"/>
    <lineage>
        <taxon>Eukaryota</taxon>
        <taxon>Fungi</taxon>
        <taxon>Dikarya</taxon>
        <taxon>Ascomycota</taxon>
        <taxon>Pezizomycotina</taxon>
        <taxon>Eurotiomycetes</taxon>
        <taxon>Eurotiomycetidae</taxon>
        <taxon>Onygenales</taxon>
        <taxon>Ajellomycetaceae</taxon>
        <taxon>Histoplasma</taxon>
    </lineage>
</organism>
<dbReference type="Proteomes" id="UP000002624">
    <property type="component" value="Unassembled WGS sequence"/>
</dbReference>
<protein>
    <submittedName>
        <fullName evidence="2">Uncharacterized protein</fullName>
    </submittedName>
</protein>
<name>C6H3A0_AJECH</name>
<proteinExistence type="predicted"/>
<evidence type="ECO:0000313" key="3">
    <source>
        <dbReference type="Proteomes" id="UP000002624"/>
    </source>
</evidence>
<feature type="region of interest" description="Disordered" evidence="1">
    <location>
        <begin position="1"/>
        <end position="30"/>
    </location>
</feature>
<dbReference type="HOGENOM" id="CLU_2183183_0_0_1"/>
<dbReference type="EMBL" id="GG692419">
    <property type="protein sequence ID" value="EER45603.1"/>
    <property type="molecule type" value="Genomic_DNA"/>
</dbReference>
<dbReference type="VEuPathDB" id="FungiDB:HCDG_01182"/>
<evidence type="ECO:0000313" key="2">
    <source>
        <dbReference type="EMBL" id="EER45603.1"/>
    </source>
</evidence>
<gene>
    <name evidence="2" type="ORF">HCDG_01182</name>
</gene>
<sequence>MARGITMLALPTLPPKPRVNDSPAAAGTWGSDDEEQIYVNLAARAKSPIHESNRDASDNTHTSWRLPVFQANLLLPSPSPQSRSTVHFKSSFLLLKTPKTPQTIDGILH</sequence>
<reference evidence="3" key="1">
    <citation type="submission" date="2009-05" db="EMBL/GenBank/DDBJ databases">
        <title>The genome sequence of Ajellomyces capsulatus strain H143.</title>
        <authorList>
            <person name="Champion M."/>
            <person name="Cuomo C.A."/>
            <person name="Ma L.-J."/>
            <person name="Henn M.R."/>
            <person name="Sil A."/>
            <person name="Goldman B."/>
            <person name="Young S.K."/>
            <person name="Kodira C.D."/>
            <person name="Zeng Q."/>
            <person name="Koehrsen M."/>
            <person name="Alvarado L."/>
            <person name="Berlin A.M."/>
            <person name="Borenstein D."/>
            <person name="Chen Z."/>
            <person name="Engels R."/>
            <person name="Freedman E."/>
            <person name="Gellesch M."/>
            <person name="Goldberg J."/>
            <person name="Griggs A."/>
            <person name="Gujja S."/>
            <person name="Heiman D.I."/>
            <person name="Hepburn T.A."/>
            <person name="Howarth C."/>
            <person name="Jen D."/>
            <person name="Larson L."/>
            <person name="Lewis B."/>
            <person name="Mehta T."/>
            <person name="Park D."/>
            <person name="Pearson M."/>
            <person name="Roberts A."/>
            <person name="Saif S."/>
            <person name="Shea T.D."/>
            <person name="Shenoy N."/>
            <person name="Sisk P."/>
            <person name="Stolte C."/>
            <person name="Sykes S."/>
            <person name="Walk T."/>
            <person name="White J."/>
            <person name="Yandava C."/>
            <person name="Klein B."/>
            <person name="McEwen J.G."/>
            <person name="Puccia R."/>
            <person name="Goldman G.H."/>
            <person name="Felipe M.S."/>
            <person name="Nino-Vega G."/>
            <person name="San-Blas G."/>
            <person name="Taylor J.W."/>
            <person name="Mendoza L."/>
            <person name="Galagan J.E."/>
            <person name="Nusbaum C."/>
            <person name="Birren B.W."/>
        </authorList>
    </citation>
    <scope>NUCLEOTIDE SEQUENCE [LARGE SCALE GENOMIC DNA]</scope>
    <source>
        <strain evidence="3">H143</strain>
    </source>
</reference>